<protein>
    <submittedName>
        <fullName evidence="2">SELENOPROTEIN H</fullName>
    </submittedName>
</protein>
<name>A0A9Q0ZF23_SALPP</name>
<proteinExistence type="predicted"/>
<dbReference type="GO" id="GO:0005794">
    <property type="term" value="C:Golgi apparatus"/>
    <property type="evidence" value="ECO:0007669"/>
    <property type="project" value="TreeGrafter"/>
</dbReference>
<reference evidence="2" key="1">
    <citation type="submission" date="2022-11" db="EMBL/GenBank/DDBJ databases">
        <authorList>
            <person name="Hyden B.L."/>
            <person name="Feng K."/>
            <person name="Yates T."/>
            <person name="Jawdy S."/>
            <person name="Smart L.B."/>
            <person name="Muchero W."/>
        </authorList>
    </citation>
    <scope>NUCLEOTIDE SEQUENCE</scope>
    <source>
        <tissue evidence="2">Shoot tip</tissue>
    </source>
</reference>
<dbReference type="EMBL" id="JAPFFK010000012">
    <property type="protein sequence ID" value="KAJ6732164.1"/>
    <property type="molecule type" value="Genomic_DNA"/>
</dbReference>
<feature type="region of interest" description="Disordered" evidence="1">
    <location>
        <begin position="1"/>
        <end position="47"/>
    </location>
</feature>
<dbReference type="AlphaFoldDB" id="A0A9Q0ZF23"/>
<dbReference type="PANTHER" id="PTHR33638">
    <property type="entry name" value="SELENOPROTEIN H"/>
    <property type="match status" value="1"/>
</dbReference>
<gene>
    <name evidence="2" type="ORF">OIU79_003312</name>
</gene>
<feature type="compositionally biased region" description="Acidic residues" evidence="1">
    <location>
        <begin position="8"/>
        <end position="41"/>
    </location>
</feature>
<evidence type="ECO:0000256" key="1">
    <source>
        <dbReference type="SAM" id="MobiDB-lite"/>
    </source>
</evidence>
<dbReference type="InterPro" id="IPR052674">
    <property type="entry name" value="SelWTH-like"/>
</dbReference>
<keyword evidence="3" id="KW-1185">Reference proteome</keyword>
<accession>A0A9Q0ZF23</accession>
<reference evidence="2" key="2">
    <citation type="journal article" date="2023" name="Int. J. Mol. Sci.">
        <title>De Novo Assembly and Annotation of 11 Diverse Shrub Willow (Salix) Genomes Reveals Novel Gene Organization in Sex-Linked Regions.</title>
        <authorList>
            <person name="Hyden B."/>
            <person name="Feng K."/>
            <person name="Yates T.B."/>
            <person name="Jawdy S."/>
            <person name="Cereghino C."/>
            <person name="Smart L.B."/>
            <person name="Muchero W."/>
        </authorList>
    </citation>
    <scope>NUCLEOTIDE SEQUENCE</scope>
    <source>
        <tissue evidence="2">Shoot tip</tissue>
    </source>
</reference>
<organism evidence="2 3">
    <name type="scientific">Salix purpurea</name>
    <name type="common">Purple osier willow</name>
    <dbReference type="NCBI Taxonomy" id="77065"/>
    <lineage>
        <taxon>Eukaryota</taxon>
        <taxon>Viridiplantae</taxon>
        <taxon>Streptophyta</taxon>
        <taxon>Embryophyta</taxon>
        <taxon>Tracheophyta</taxon>
        <taxon>Spermatophyta</taxon>
        <taxon>Magnoliopsida</taxon>
        <taxon>eudicotyledons</taxon>
        <taxon>Gunneridae</taxon>
        <taxon>Pentapetalae</taxon>
        <taxon>rosids</taxon>
        <taxon>fabids</taxon>
        <taxon>Malpighiales</taxon>
        <taxon>Salicaceae</taxon>
        <taxon>Saliceae</taxon>
        <taxon>Salix</taxon>
    </lineage>
</organism>
<evidence type="ECO:0000313" key="3">
    <source>
        <dbReference type="Proteomes" id="UP001151532"/>
    </source>
</evidence>
<dbReference type="OrthoDB" id="1933874at2759"/>
<comment type="caution">
    <text evidence="2">The sequence shown here is derived from an EMBL/GenBank/DDBJ whole genome shotgun (WGS) entry which is preliminary data.</text>
</comment>
<sequence length="118" mass="12806">MTTSSSEAQEEGNTEEGKEEEQEADVDEGEATEEDAEEESPTGDAVTKTIVIEHWLRKVASSVLRGLGIFVSREGELKSALLKGVKQCNAFKTRAIQVQDGLLSAFPGISVLLNPEKR</sequence>
<dbReference type="PANTHER" id="PTHR33638:SF1">
    <property type="entry name" value="SELENOPROTEIN H"/>
    <property type="match status" value="1"/>
</dbReference>
<dbReference type="Proteomes" id="UP001151532">
    <property type="component" value="Chromosome 18"/>
</dbReference>
<evidence type="ECO:0000313" key="2">
    <source>
        <dbReference type="EMBL" id="KAJ6732164.1"/>
    </source>
</evidence>